<sequence length="107" mass="10876">MSIRRLRLRSFVTLVPAALGLCISALAGCGGGATTEAAPKTTEQAKTEGAPASPAKEGASTEVKAPEGAAPAPAVKAAGPKEKEPENPPKDHKDMSVGLIYRIKGLN</sequence>
<dbReference type="PROSITE" id="PS51257">
    <property type="entry name" value="PROKAR_LIPOPROTEIN"/>
    <property type="match status" value="1"/>
</dbReference>
<evidence type="ECO:0000256" key="2">
    <source>
        <dbReference type="SAM" id="SignalP"/>
    </source>
</evidence>
<dbReference type="AlphaFoldDB" id="A0A6N7PRL5"/>
<protein>
    <submittedName>
        <fullName evidence="3">Uncharacterized protein</fullName>
    </submittedName>
</protein>
<accession>A0A6N7PRL5</accession>
<organism evidence="3 4">
    <name type="scientific">Polyangium spumosum</name>
    <dbReference type="NCBI Taxonomy" id="889282"/>
    <lineage>
        <taxon>Bacteria</taxon>
        <taxon>Pseudomonadati</taxon>
        <taxon>Myxococcota</taxon>
        <taxon>Polyangia</taxon>
        <taxon>Polyangiales</taxon>
        <taxon>Polyangiaceae</taxon>
        <taxon>Polyangium</taxon>
    </lineage>
</organism>
<keyword evidence="4" id="KW-1185">Reference proteome</keyword>
<feature type="compositionally biased region" description="Basic and acidic residues" evidence="1">
    <location>
        <begin position="79"/>
        <end position="95"/>
    </location>
</feature>
<gene>
    <name evidence="3" type="ORF">GF068_22610</name>
</gene>
<reference evidence="3 4" key="1">
    <citation type="submission" date="2019-10" db="EMBL/GenBank/DDBJ databases">
        <title>A soil myxobacterium in the family Polyangiaceae.</title>
        <authorList>
            <person name="Li Y."/>
            <person name="Wang J."/>
        </authorList>
    </citation>
    <scope>NUCLEOTIDE SEQUENCE [LARGE SCALE GENOMIC DNA]</scope>
    <source>
        <strain evidence="3 4">DSM 14734</strain>
    </source>
</reference>
<dbReference type="EMBL" id="WJIE01000006">
    <property type="protein sequence ID" value="MRG94688.1"/>
    <property type="molecule type" value="Genomic_DNA"/>
</dbReference>
<dbReference type="Proteomes" id="UP000440224">
    <property type="component" value="Unassembled WGS sequence"/>
</dbReference>
<feature type="compositionally biased region" description="Low complexity" evidence="1">
    <location>
        <begin position="62"/>
        <end position="78"/>
    </location>
</feature>
<dbReference type="RefSeq" id="WP_153821512.1">
    <property type="nucleotide sequence ID" value="NZ_WJIE01000006.1"/>
</dbReference>
<feature type="region of interest" description="Disordered" evidence="1">
    <location>
        <begin position="32"/>
        <end position="98"/>
    </location>
</feature>
<feature type="signal peptide" evidence="2">
    <location>
        <begin position="1"/>
        <end position="27"/>
    </location>
</feature>
<comment type="caution">
    <text evidence="3">The sequence shown here is derived from an EMBL/GenBank/DDBJ whole genome shotgun (WGS) entry which is preliminary data.</text>
</comment>
<proteinExistence type="predicted"/>
<name>A0A6N7PRL5_9BACT</name>
<evidence type="ECO:0000313" key="3">
    <source>
        <dbReference type="EMBL" id="MRG94688.1"/>
    </source>
</evidence>
<keyword evidence="2" id="KW-0732">Signal</keyword>
<evidence type="ECO:0000256" key="1">
    <source>
        <dbReference type="SAM" id="MobiDB-lite"/>
    </source>
</evidence>
<feature type="chain" id="PRO_5027025109" evidence="2">
    <location>
        <begin position="28"/>
        <end position="107"/>
    </location>
</feature>
<evidence type="ECO:0000313" key="4">
    <source>
        <dbReference type="Proteomes" id="UP000440224"/>
    </source>
</evidence>